<evidence type="ECO:0000313" key="1">
    <source>
        <dbReference type="EMBL" id="PTU30295.1"/>
    </source>
</evidence>
<dbReference type="Gene3D" id="3.40.50.1820">
    <property type="entry name" value="alpha/beta hydrolase"/>
    <property type="match status" value="1"/>
</dbReference>
<protein>
    <recommendedName>
        <fullName evidence="3">AB hydrolase-1 domain-containing protein</fullName>
    </recommendedName>
</protein>
<sequence>MEWTTCEASNYAKTLEGPAEELAPGFLQRLTEQSLANTQEWTARALADPSWLLFPSGNTPLLPLCATWGAQCAGDPFRYADFDGPDGKSFYQNEAEVTPVVFYDRDCARLSGRVWLPKNSSGKLPNIVITNGSVQAPETVYWWLAQALVRSGYAVLTYDPRGQGRSDQQTPTLQQGSNLGPKVFWEGQVDAIDFFRSTPSRPYPHNVTCAGTYLTVTTPNNPIWQRLDLNRLGIAGHSLGAIGVSVVQGYGAPGADPWPGKMDKSNPVKVAIALDSLMTPDGGSLAPATNYPLPVEVTTTLTQLIAMGGLPKFAPRVPSMSFNSDYGFAPTPNLVQPNVENHKVAFAEWQSAGVPTYVIGIQGTTHFDFSLIPTFPASSWCPDTSSNACVGGWGRPSVTYYSLAWFDRWLKKSGEPGYADADQRLVDDANAEGAVKLSFRYHSARDYPDRSGKRQRCEDIRAGC</sequence>
<dbReference type="Proteomes" id="UP000244248">
    <property type="component" value="Unassembled WGS sequence"/>
</dbReference>
<name>A0A2T5MCK9_9GAMM</name>
<dbReference type="InterPro" id="IPR029058">
    <property type="entry name" value="AB_hydrolase_fold"/>
</dbReference>
<evidence type="ECO:0008006" key="3">
    <source>
        <dbReference type="Google" id="ProtNLM"/>
    </source>
</evidence>
<proteinExistence type="predicted"/>
<dbReference type="PANTHER" id="PTHR22946">
    <property type="entry name" value="DIENELACTONE HYDROLASE DOMAIN-CONTAINING PROTEIN-RELATED"/>
    <property type="match status" value="1"/>
</dbReference>
<dbReference type="AlphaFoldDB" id="A0A2T5MCK9"/>
<dbReference type="InterPro" id="IPR050261">
    <property type="entry name" value="FrsA_esterase"/>
</dbReference>
<organism evidence="1 2">
    <name type="scientific">Stenotrophobium rhamnosiphilum</name>
    <dbReference type="NCBI Taxonomy" id="2029166"/>
    <lineage>
        <taxon>Bacteria</taxon>
        <taxon>Pseudomonadati</taxon>
        <taxon>Pseudomonadota</taxon>
        <taxon>Gammaproteobacteria</taxon>
        <taxon>Nevskiales</taxon>
        <taxon>Nevskiaceae</taxon>
        <taxon>Stenotrophobium</taxon>
    </lineage>
</organism>
<gene>
    <name evidence="1" type="ORF">CJD38_15225</name>
</gene>
<accession>A0A2T5MCK9</accession>
<evidence type="ECO:0000313" key="2">
    <source>
        <dbReference type="Proteomes" id="UP000244248"/>
    </source>
</evidence>
<dbReference type="EMBL" id="QANS01000006">
    <property type="protein sequence ID" value="PTU30295.1"/>
    <property type="molecule type" value="Genomic_DNA"/>
</dbReference>
<reference evidence="1 2" key="1">
    <citation type="submission" date="2018-04" db="EMBL/GenBank/DDBJ databases">
        <title>Novel species isolated from glacier.</title>
        <authorList>
            <person name="Liu Q."/>
            <person name="Xin Y.-H."/>
        </authorList>
    </citation>
    <scope>NUCLEOTIDE SEQUENCE [LARGE SCALE GENOMIC DNA]</scope>
    <source>
        <strain evidence="1 2">GT1R17</strain>
    </source>
</reference>
<comment type="caution">
    <text evidence="1">The sequence shown here is derived from an EMBL/GenBank/DDBJ whole genome shotgun (WGS) entry which is preliminary data.</text>
</comment>
<dbReference type="SUPFAM" id="SSF53474">
    <property type="entry name" value="alpha/beta-Hydrolases"/>
    <property type="match status" value="1"/>
</dbReference>
<keyword evidence="2" id="KW-1185">Reference proteome</keyword>